<protein>
    <submittedName>
        <fullName evidence="4">Uncharacterized protein</fullName>
    </submittedName>
</protein>
<feature type="compositionally biased region" description="Polar residues" evidence="1">
    <location>
        <begin position="182"/>
        <end position="205"/>
    </location>
</feature>
<evidence type="ECO:0000256" key="2">
    <source>
        <dbReference type="SAM" id="Phobius"/>
    </source>
</evidence>
<dbReference type="AlphaFoldDB" id="A0A7E4V3Z8"/>
<evidence type="ECO:0000313" key="4">
    <source>
        <dbReference type="WBParaSite" id="Pan_g16219.t1"/>
    </source>
</evidence>
<keyword evidence="2" id="KW-1133">Transmembrane helix</keyword>
<organism evidence="3 4">
    <name type="scientific">Panagrellus redivivus</name>
    <name type="common">Microworm</name>
    <dbReference type="NCBI Taxonomy" id="6233"/>
    <lineage>
        <taxon>Eukaryota</taxon>
        <taxon>Metazoa</taxon>
        <taxon>Ecdysozoa</taxon>
        <taxon>Nematoda</taxon>
        <taxon>Chromadorea</taxon>
        <taxon>Rhabditida</taxon>
        <taxon>Tylenchina</taxon>
        <taxon>Panagrolaimomorpha</taxon>
        <taxon>Panagrolaimoidea</taxon>
        <taxon>Panagrolaimidae</taxon>
        <taxon>Panagrellus</taxon>
    </lineage>
</organism>
<name>A0A7E4V3Z8_PANRE</name>
<evidence type="ECO:0000313" key="3">
    <source>
        <dbReference type="Proteomes" id="UP000492821"/>
    </source>
</evidence>
<sequence length="205" mass="22577">MVFHQTYGIDVVKEVEGGVEFTNTGSVELIVPEILSFTVKKSQLCVGGFVICYEATSTVMHDEQRAYCNLGTTCPLGTCTLMIHPNAAYYLSAKRSSDVAYLEFHDEFFRVCPRKVINNRANFTIVELPDCPVNNATLPKTTAKKNTTLATVGITADCVVAVIILVSIMIIGFCFYKRSKRQPTPSAKSVSPDKQISQSPAIPRR</sequence>
<proteinExistence type="predicted"/>
<keyword evidence="2" id="KW-0472">Membrane</keyword>
<dbReference type="WBParaSite" id="Pan_g16219.t1">
    <property type="protein sequence ID" value="Pan_g16219.t1"/>
    <property type="gene ID" value="Pan_g16219"/>
</dbReference>
<evidence type="ECO:0000256" key="1">
    <source>
        <dbReference type="SAM" id="MobiDB-lite"/>
    </source>
</evidence>
<feature type="transmembrane region" description="Helical" evidence="2">
    <location>
        <begin position="149"/>
        <end position="176"/>
    </location>
</feature>
<accession>A0A7E4V3Z8</accession>
<dbReference type="Proteomes" id="UP000492821">
    <property type="component" value="Unassembled WGS sequence"/>
</dbReference>
<keyword evidence="2" id="KW-0812">Transmembrane</keyword>
<reference evidence="3" key="1">
    <citation type="journal article" date="2013" name="Genetics">
        <title>The draft genome and transcriptome of Panagrellus redivivus are shaped by the harsh demands of a free-living lifestyle.</title>
        <authorList>
            <person name="Srinivasan J."/>
            <person name="Dillman A.R."/>
            <person name="Macchietto M.G."/>
            <person name="Heikkinen L."/>
            <person name="Lakso M."/>
            <person name="Fracchia K.M."/>
            <person name="Antoshechkin I."/>
            <person name="Mortazavi A."/>
            <person name="Wong G."/>
            <person name="Sternberg P.W."/>
        </authorList>
    </citation>
    <scope>NUCLEOTIDE SEQUENCE [LARGE SCALE GENOMIC DNA]</scope>
    <source>
        <strain evidence="3">MT8872</strain>
    </source>
</reference>
<keyword evidence="3" id="KW-1185">Reference proteome</keyword>
<reference evidence="4" key="2">
    <citation type="submission" date="2020-10" db="UniProtKB">
        <authorList>
            <consortium name="WormBaseParasite"/>
        </authorList>
    </citation>
    <scope>IDENTIFICATION</scope>
</reference>
<feature type="region of interest" description="Disordered" evidence="1">
    <location>
        <begin position="181"/>
        <end position="205"/>
    </location>
</feature>